<feature type="transmembrane region" description="Helical" evidence="9">
    <location>
        <begin position="192"/>
        <end position="214"/>
    </location>
</feature>
<proteinExistence type="inferred from homology"/>
<reference evidence="11 12" key="1">
    <citation type="submission" date="2022-05" db="EMBL/GenBank/DDBJ databases">
        <authorList>
            <consortium name="Genoscope - CEA"/>
            <person name="William W."/>
        </authorList>
    </citation>
    <scope>NUCLEOTIDE SEQUENCE [LARGE SCALE GENOMIC DNA]</scope>
</reference>
<comment type="caution">
    <text evidence="11">The sequence shown here is derived from an EMBL/GenBank/DDBJ whole genome shotgun (WGS) entry which is preliminary data.</text>
</comment>
<dbReference type="PROSITE" id="PS00237">
    <property type="entry name" value="G_PROTEIN_RECEP_F1_1"/>
    <property type="match status" value="1"/>
</dbReference>
<comment type="subcellular location">
    <subcellularLocation>
        <location evidence="1">Membrane</location>
        <topology evidence="1">Multi-pass membrane protein</topology>
    </subcellularLocation>
</comment>
<dbReference type="Gene3D" id="1.20.1070.10">
    <property type="entry name" value="Rhodopsin 7-helix transmembrane proteins"/>
    <property type="match status" value="1"/>
</dbReference>
<feature type="transmembrane region" description="Helical" evidence="9">
    <location>
        <begin position="101"/>
        <end position="123"/>
    </location>
</feature>
<evidence type="ECO:0000256" key="4">
    <source>
        <dbReference type="ARBA" id="ARBA00023040"/>
    </source>
</evidence>
<dbReference type="PANTHER" id="PTHR45695">
    <property type="entry name" value="LEUCOKININ RECEPTOR-RELATED"/>
    <property type="match status" value="1"/>
</dbReference>
<name>A0ABN8QV62_9CNID</name>
<evidence type="ECO:0000256" key="5">
    <source>
        <dbReference type="ARBA" id="ARBA00023136"/>
    </source>
</evidence>
<evidence type="ECO:0000256" key="1">
    <source>
        <dbReference type="ARBA" id="ARBA00004141"/>
    </source>
</evidence>
<evidence type="ECO:0000256" key="9">
    <source>
        <dbReference type="SAM" id="Phobius"/>
    </source>
</evidence>
<dbReference type="EMBL" id="CALNXI010001486">
    <property type="protein sequence ID" value="CAH3170456.1"/>
    <property type="molecule type" value="Genomic_DNA"/>
</dbReference>
<dbReference type="InterPro" id="IPR000276">
    <property type="entry name" value="GPCR_Rhodpsn"/>
</dbReference>
<evidence type="ECO:0000259" key="10">
    <source>
        <dbReference type="PROSITE" id="PS50262"/>
    </source>
</evidence>
<gene>
    <name evidence="11" type="ORF">PEVE_00007287</name>
</gene>
<dbReference type="CDD" id="cd00637">
    <property type="entry name" value="7tm_classA_rhodopsin-like"/>
    <property type="match status" value="1"/>
</dbReference>
<protein>
    <recommendedName>
        <fullName evidence="10">G-protein coupled receptors family 1 profile domain-containing protein</fullName>
    </recommendedName>
</protein>
<evidence type="ECO:0000313" key="11">
    <source>
        <dbReference type="EMBL" id="CAH3170456.1"/>
    </source>
</evidence>
<feature type="domain" description="G-protein coupled receptors family 1 profile" evidence="10">
    <location>
        <begin position="43"/>
        <end position="320"/>
    </location>
</feature>
<dbReference type="PRINTS" id="PR00237">
    <property type="entry name" value="GPCRRHODOPSN"/>
</dbReference>
<evidence type="ECO:0000256" key="2">
    <source>
        <dbReference type="ARBA" id="ARBA00022692"/>
    </source>
</evidence>
<evidence type="ECO:0000256" key="6">
    <source>
        <dbReference type="ARBA" id="ARBA00023170"/>
    </source>
</evidence>
<dbReference type="PANTHER" id="PTHR45695:SF9">
    <property type="entry name" value="LEUCOKININ RECEPTOR"/>
    <property type="match status" value="1"/>
</dbReference>
<sequence length="343" mass="39240">MALSEKNCSWDDPLSATVESEMTLTKVLRLSLEVLISLFGVVGNILVVIVISHLGKKKRPGDYYLQNLAIADLGTLMMTSPLLIIRLEMPLNWPFGEIACLYLYPVAEIFYGSSVWCIAVIAIERYRKISPVEIYRRNRTPIKIAKRTAALVWVISFLTLCFPLYFVVDYQALSNRSQFCGPIRWTHFLETVYIICLILLTYVIPLAIISFTYIEISRVLRQSINMTRPLKQAHHLAKLQSDKRNYQVNLNSVRLRQNIRAKKILSPLVVIFAVTMLPLNVFRLTMVFWPGFSGQEYFAHLLHVAVVSTIINSAANPVFYSVVSRNFGKRMLNHLLCRNCSFA</sequence>
<keyword evidence="6 8" id="KW-0675">Receptor</keyword>
<dbReference type="Pfam" id="PF00001">
    <property type="entry name" value="7tm_1"/>
    <property type="match status" value="1"/>
</dbReference>
<feature type="transmembrane region" description="Helical" evidence="9">
    <location>
        <begin position="63"/>
        <end position="85"/>
    </location>
</feature>
<evidence type="ECO:0000256" key="7">
    <source>
        <dbReference type="ARBA" id="ARBA00023224"/>
    </source>
</evidence>
<evidence type="ECO:0000256" key="8">
    <source>
        <dbReference type="RuleBase" id="RU000688"/>
    </source>
</evidence>
<feature type="transmembrane region" description="Helical" evidence="9">
    <location>
        <begin position="301"/>
        <end position="323"/>
    </location>
</feature>
<feature type="transmembrane region" description="Helical" evidence="9">
    <location>
        <begin position="30"/>
        <end position="51"/>
    </location>
</feature>
<evidence type="ECO:0000313" key="12">
    <source>
        <dbReference type="Proteomes" id="UP001159427"/>
    </source>
</evidence>
<dbReference type="Proteomes" id="UP001159427">
    <property type="component" value="Unassembled WGS sequence"/>
</dbReference>
<accession>A0ABN8QV62</accession>
<keyword evidence="2 8" id="KW-0812">Transmembrane</keyword>
<dbReference type="PROSITE" id="PS50262">
    <property type="entry name" value="G_PROTEIN_RECEP_F1_2"/>
    <property type="match status" value="1"/>
</dbReference>
<keyword evidence="3 9" id="KW-1133">Transmembrane helix</keyword>
<organism evidence="11 12">
    <name type="scientific">Porites evermanni</name>
    <dbReference type="NCBI Taxonomy" id="104178"/>
    <lineage>
        <taxon>Eukaryota</taxon>
        <taxon>Metazoa</taxon>
        <taxon>Cnidaria</taxon>
        <taxon>Anthozoa</taxon>
        <taxon>Hexacorallia</taxon>
        <taxon>Scleractinia</taxon>
        <taxon>Fungiina</taxon>
        <taxon>Poritidae</taxon>
        <taxon>Porites</taxon>
    </lineage>
</organism>
<comment type="similarity">
    <text evidence="8">Belongs to the G-protein coupled receptor 1 family.</text>
</comment>
<dbReference type="SUPFAM" id="SSF81321">
    <property type="entry name" value="Family A G protein-coupled receptor-like"/>
    <property type="match status" value="1"/>
</dbReference>
<evidence type="ECO:0000256" key="3">
    <source>
        <dbReference type="ARBA" id="ARBA00022989"/>
    </source>
</evidence>
<keyword evidence="12" id="KW-1185">Reference proteome</keyword>
<keyword evidence="4 8" id="KW-0297">G-protein coupled receptor</keyword>
<feature type="transmembrane region" description="Helical" evidence="9">
    <location>
        <begin position="144"/>
        <end position="168"/>
    </location>
</feature>
<keyword evidence="5 9" id="KW-0472">Membrane</keyword>
<keyword evidence="7 8" id="KW-0807">Transducer</keyword>
<dbReference type="InterPro" id="IPR017452">
    <property type="entry name" value="GPCR_Rhodpsn_7TM"/>
</dbReference>
<feature type="transmembrane region" description="Helical" evidence="9">
    <location>
        <begin position="264"/>
        <end position="289"/>
    </location>
</feature>